<dbReference type="Gene3D" id="3.40.630.30">
    <property type="match status" value="1"/>
</dbReference>
<dbReference type="RefSeq" id="WP_231318180.1">
    <property type="nucleotide sequence ID" value="NZ_CP088156.1"/>
</dbReference>
<gene>
    <name evidence="2" type="ORF">LQG66_24235</name>
</gene>
<proteinExistence type="predicted"/>
<evidence type="ECO:0000313" key="2">
    <source>
        <dbReference type="EMBL" id="UFZ02390.1"/>
    </source>
</evidence>
<evidence type="ECO:0000313" key="3">
    <source>
        <dbReference type="Proteomes" id="UP001431010"/>
    </source>
</evidence>
<dbReference type="EMBL" id="CP088156">
    <property type="protein sequence ID" value="UFZ02390.1"/>
    <property type="molecule type" value="Genomic_DNA"/>
</dbReference>
<dbReference type="InterPro" id="IPR000182">
    <property type="entry name" value="GNAT_dom"/>
</dbReference>
<dbReference type="Pfam" id="PF13302">
    <property type="entry name" value="Acetyltransf_3"/>
    <property type="match status" value="1"/>
</dbReference>
<sequence>MDLDIREMTLDETGMVIDYFYASSVEQLDLMGIDPTRMPTRPVWSNLFKTLYATPLAERAALLMIWRLDDRPVGFSTCDRIVFGNRAHMHLHVTEPELRGRGIGTECVRRSIDLYFERLQLQQLFCEPHAYNIAPNRALQKAGFRYLKTYKTVPGPMNYHQAVTRWMIER</sequence>
<name>A0ABY3R509_9BRAD</name>
<accession>A0ABY3R509</accession>
<evidence type="ECO:0000259" key="1">
    <source>
        <dbReference type="PROSITE" id="PS51186"/>
    </source>
</evidence>
<dbReference type="SUPFAM" id="SSF55729">
    <property type="entry name" value="Acyl-CoA N-acyltransferases (Nat)"/>
    <property type="match status" value="1"/>
</dbReference>
<dbReference type="Proteomes" id="UP001431010">
    <property type="component" value="Chromosome"/>
</dbReference>
<dbReference type="CDD" id="cd04301">
    <property type="entry name" value="NAT_SF"/>
    <property type="match status" value="1"/>
</dbReference>
<dbReference type="InterPro" id="IPR016181">
    <property type="entry name" value="Acyl_CoA_acyltransferase"/>
</dbReference>
<keyword evidence="3" id="KW-1185">Reference proteome</keyword>
<protein>
    <submittedName>
        <fullName evidence="2">GNAT family N-acetyltransferase</fullName>
    </submittedName>
</protein>
<organism evidence="2 3">
    <name type="scientific">Bradyrhizobium ontarionense</name>
    <dbReference type="NCBI Taxonomy" id="2898149"/>
    <lineage>
        <taxon>Bacteria</taxon>
        <taxon>Pseudomonadati</taxon>
        <taxon>Pseudomonadota</taxon>
        <taxon>Alphaproteobacteria</taxon>
        <taxon>Hyphomicrobiales</taxon>
        <taxon>Nitrobacteraceae</taxon>
        <taxon>Bradyrhizobium</taxon>
    </lineage>
</organism>
<feature type="domain" description="N-acetyltransferase" evidence="1">
    <location>
        <begin position="3"/>
        <end position="170"/>
    </location>
</feature>
<dbReference type="PROSITE" id="PS51186">
    <property type="entry name" value="GNAT"/>
    <property type="match status" value="1"/>
</dbReference>
<reference evidence="2" key="1">
    <citation type="journal article" date="2024" name="Antonie Van Leeuwenhoek">
        <title>Bradyrhizobium ontarionense sp. nov., a novel bacterial symbiont isolated from Aeschynomene indica (Indian jointvetch), harbours photosynthesis, nitrogen fixation and nitrous oxide (N2O) reductase genes.</title>
        <authorList>
            <person name="Bromfield E.S.P."/>
            <person name="Cloutier S."/>
        </authorList>
    </citation>
    <scope>NUCLEOTIDE SEQUENCE</scope>
    <source>
        <strain evidence="2">A19</strain>
    </source>
</reference>